<keyword evidence="7 14" id="KW-0067">ATP-binding</keyword>
<dbReference type="SUPFAM" id="SSF49785">
    <property type="entry name" value="Galactose-binding domain-like"/>
    <property type="match status" value="1"/>
</dbReference>
<dbReference type="Pfam" id="PF06580">
    <property type="entry name" value="His_kinase"/>
    <property type="match status" value="1"/>
</dbReference>
<dbReference type="Pfam" id="PF00512">
    <property type="entry name" value="HisKA"/>
    <property type="match status" value="1"/>
</dbReference>
<dbReference type="Gene3D" id="1.10.287.130">
    <property type="match status" value="1"/>
</dbReference>
<dbReference type="InterPro" id="IPR010559">
    <property type="entry name" value="Sig_transdc_His_kin_internal"/>
</dbReference>
<dbReference type="SUPFAM" id="SSF47384">
    <property type="entry name" value="Homodimeric domain of signal transducing histidine kinase"/>
    <property type="match status" value="1"/>
</dbReference>
<keyword evidence="5" id="KW-0547">Nucleotide-binding</keyword>
<dbReference type="InterPro" id="IPR004358">
    <property type="entry name" value="Sig_transdc_His_kin-like_C"/>
</dbReference>
<feature type="transmembrane region" description="Helical" evidence="11">
    <location>
        <begin position="202"/>
        <end position="225"/>
    </location>
</feature>
<comment type="catalytic activity">
    <reaction evidence="1">
        <text>ATP + protein L-histidine = ADP + protein N-phospho-L-histidine.</text>
        <dbReference type="EC" id="2.7.13.3"/>
    </reaction>
</comment>
<dbReference type="SMART" id="SM00388">
    <property type="entry name" value="HisKA"/>
    <property type="match status" value="1"/>
</dbReference>
<dbReference type="InterPro" id="IPR003594">
    <property type="entry name" value="HATPase_dom"/>
</dbReference>
<feature type="domain" description="Histidine kinase" evidence="12">
    <location>
        <begin position="915"/>
        <end position="1014"/>
    </location>
</feature>
<dbReference type="EMBL" id="JBHLWN010000107">
    <property type="protein sequence ID" value="MFC0216016.1"/>
    <property type="molecule type" value="Genomic_DNA"/>
</dbReference>
<feature type="transmembrane region" description="Helical" evidence="11">
    <location>
        <begin position="300"/>
        <end position="320"/>
    </location>
</feature>
<dbReference type="Proteomes" id="UP001589776">
    <property type="component" value="Unassembled WGS sequence"/>
</dbReference>
<keyword evidence="4" id="KW-0808">Transferase</keyword>
<keyword evidence="11" id="KW-0472">Membrane</keyword>
<dbReference type="PANTHER" id="PTHR43047:SF72">
    <property type="entry name" value="OSMOSENSING HISTIDINE PROTEIN KINASE SLN1"/>
    <property type="match status" value="1"/>
</dbReference>
<sequence>MTIALFLFAITGLRLTVYSILRPVEHPPAIEGVLDLRGWDWPSDRTISLNGEWDFYPNQLVASSDRHQDPASNTGNTYIQVPGPWELSFPSVPASSYRYGTYQLRILLDERQAGDFKLRLSYISSAAAVYLNGQLVGSSGHPSDKQGTYTPRKMPFTVNVPAGSQTLDLSIQVANHAGEGGITRPIYFGTDKAIENRILLSMGIQIVLCLVFFIHGVYSLMLFFLGAANRGIIYFTIVMMFAIASVLVADDRLLFVLLPMPFEQTVKISLLSYVGVVIFLPSLLQFMFPEYRRRNLVRLYTIFSLLYALFVLFGPSVYTLPTLKDGSLLAVLLFSVFLCIHILYFAIRKQEDVIYVLLACVSLGTNIVWIVIINRTKLDTYHYPFDLIITVFAFAAFWFKRFIRTGTQAKQLAEKLQLANERKDEFLVTTSHELKNPLHGMMNIAQSILDAPSQPTGDELKNKLKIQVDIAKRMSLLLDDLLDVARLKEETLRLQFQSVNLRSVVTGTVDMIHYMLENKPLALHIEIADRFPSVRADENRLIQILFNLLHNAVKFTDNGSITVRAQAANGEAVIQIIDTGIGMDEETKNRILQPYEQGSADMGETYGGLGLGLTISQQLIQLHGGSLQVASSPGQGSTFSFTLLLADEAETGREADRSASSEPFLAASQDGSGETSGHSRQATGCNPKILAVDDDNLNLKILMDILGPDEYEIDTATGGTEAIAKLANAAYDLIVMDVMMPHLSGYEVTRTIRERFSMSELPILLLTARTRSLDLAVGFQAGANDYVIKPVDATELRSRVRALTELKLSIEERLRIEAAWLQAQIQPHFLFNTINTIAALGSIDMSRMQTFLEHFSNYLRTSFDFHNSDRFVSIERELSLVQYYLFIEKERFGERLQVEWNLDTGLVFFLPPLSVQTLVENAVHHGLLRRSKGGKVWISTAQAGEWIEVSVHDNGVGMSPDDLTHLLDHRSSTSKGIGLKNTDRRLKQFYGRGLTIVSAPDQGTTVSFRIPKSKD</sequence>
<feature type="domain" description="Response regulatory" evidence="13">
    <location>
        <begin position="688"/>
        <end position="804"/>
    </location>
</feature>
<evidence type="ECO:0000256" key="5">
    <source>
        <dbReference type="ARBA" id="ARBA00022741"/>
    </source>
</evidence>
<protein>
    <recommendedName>
        <fullName evidence="2">histidine kinase</fullName>
        <ecNumber evidence="2">2.7.13.3</ecNumber>
    </recommendedName>
</protein>
<dbReference type="Gene3D" id="3.30.565.10">
    <property type="entry name" value="Histidine kinase-like ATPase, C-terminal domain"/>
    <property type="match status" value="2"/>
</dbReference>
<reference evidence="14 15" key="1">
    <citation type="submission" date="2024-09" db="EMBL/GenBank/DDBJ databases">
        <authorList>
            <person name="Sun Q."/>
            <person name="Mori K."/>
        </authorList>
    </citation>
    <scope>NUCLEOTIDE SEQUENCE [LARGE SCALE GENOMIC DNA]</scope>
    <source>
        <strain evidence="14 15">CCM 7759</strain>
    </source>
</reference>
<evidence type="ECO:0000256" key="4">
    <source>
        <dbReference type="ARBA" id="ARBA00022679"/>
    </source>
</evidence>
<dbReference type="Pfam" id="PF00072">
    <property type="entry name" value="Response_reg"/>
    <property type="match status" value="1"/>
</dbReference>
<dbReference type="SUPFAM" id="SSF52172">
    <property type="entry name" value="CheY-like"/>
    <property type="match status" value="1"/>
</dbReference>
<dbReference type="Gene3D" id="3.40.50.2300">
    <property type="match status" value="1"/>
</dbReference>
<evidence type="ECO:0000256" key="9">
    <source>
        <dbReference type="PROSITE-ProRule" id="PRU00169"/>
    </source>
</evidence>
<feature type="transmembrane region" description="Helical" evidence="11">
    <location>
        <begin position="232"/>
        <end position="249"/>
    </location>
</feature>
<evidence type="ECO:0000256" key="10">
    <source>
        <dbReference type="SAM" id="MobiDB-lite"/>
    </source>
</evidence>
<evidence type="ECO:0000256" key="1">
    <source>
        <dbReference type="ARBA" id="ARBA00000085"/>
    </source>
</evidence>
<dbReference type="EC" id="2.7.13.3" evidence="2"/>
<feature type="transmembrane region" description="Helical" evidence="11">
    <location>
        <begin position="326"/>
        <end position="347"/>
    </location>
</feature>
<dbReference type="PANTHER" id="PTHR43047">
    <property type="entry name" value="TWO-COMPONENT HISTIDINE PROTEIN KINASE"/>
    <property type="match status" value="1"/>
</dbReference>
<dbReference type="SMART" id="SM00448">
    <property type="entry name" value="REC"/>
    <property type="match status" value="1"/>
</dbReference>
<evidence type="ECO:0000313" key="14">
    <source>
        <dbReference type="EMBL" id="MFC0216016.1"/>
    </source>
</evidence>
<dbReference type="PROSITE" id="PS50109">
    <property type="entry name" value="HIS_KIN"/>
    <property type="match status" value="2"/>
</dbReference>
<keyword evidence="11" id="KW-0812">Transmembrane</keyword>
<feature type="domain" description="Histidine kinase" evidence="12">
    <location>
        <begin position="429"/>
        <end position="647"/>
    </location>
</feature>
<evidence type="ECO:0000256" key="3">
    <source>
        <dbReference type="ARBA" id="ARBA00022553"/>
    </source>
</evidence>
<dbReference type="InterPro" id="IPR005467">
    <property type="entry name" value="His_kinase_dom"/>
</dbReference>
<evidence type="ECO:0000256" key="11">
    <source>
        <dbReference type="SAM" id="Phobius"/>
    </source>
</evidence>
<gene>
    <name evidence="14" type="ORF">ACFFK0_26810</name>
</gene>
<dbReference type="InterPro" id="IPR008979">
    <property type="entry name" value="Galactose-bd-like_sf"/>
</dbReference>
<keyword evidence="15" id="KW-1185">Reference proteome</keyword>
<proteinExistence type="predicted"/>
<dbReference type="CDD" id="cd00082">
    <property type="entry name" value="HisKA"/>
    <property type="match status" value="1"/>
</dbReference>
<keyword evidence="3 9" id="KW-0597">Phosphoprotein</keyword>
<feature type="transmembrane region" description="Helical" evidence="11">
    <location>
        <begin position="354"/>
        <end position="374"/>
    </location>
</feature>
<dbReference type="Pfam" id="PF02518">
    <property type="entry name" value="HATPase_c"/>
    <property type="match status" value="2"/>
</dbReference>
<comment type="caution">
    <text evidence="14">The sequence shown here is derived from an EMBL/GenBank/DDBJ whole genome shotgun (WGS) entry which is preliminary data.</text>
</comment>
<evidence type="ECO:0000259" key="13">
    <source>
        <dbReference type="PROSITE" id="PS50110"/>
    </source>
</evidence>
<dbReference type="InterPro" id="IPR003661">
    <property type="entry name" value="HisK_dim/P_dom"/>
</dbReference>
<feature type="region of interest" description="Disordered" evidence="10">
    <location>
        <begin position="652"/>
        <end position="684"/>
    </location>
</feature>
<evidence type="ECO:0000256" key="6">
    <source>
        <dbReference type="ARBA" id="ARBA00022777"/>
    </source>
</evidence>
<evidence type="ECO:0000256" key="8">
    <source>
        <dbReference type="ARBA" id="ARBA00023012"/>
    </source>
</evidence>
<keyword evidence="8" id="KW-0902">Two-component regulatory system</keyword>
<evidence type="ECO:0000313" key="15">
    <source>
        <dbReference type="Proteomes" id="UP001589776"/>
    </source>
</evidence>
<dbReference type="CDD" id="cd16922">
    <property type="entry name" value="HATPase_EvgS-ArcB-TorS-like"/>
    <property type="match status" value="1"/>
</dbReference>
<organism evidence="14 15">
    <name type="scientific">Paenibacillus chartarius</name>
    <dbReference type="NCBI Taxonomy" id="747481"/>
    <lineage>
        <taxon>Bacteria</taxon>
        <taxon>Bacillati</taxon>
        <taxon>Bacillota</taxon>
        <taxon>Bacilli</taxon>
        <taxon>Bacillales</taxon>
        <taxon>Paenibacillaceae</taxon>
        <taxon>Paenibacillus</taxon>
    </lineage>
</organism>
<dbReference type="Gene3D" id="2.60.120.260">
    <property type="entry name" value="Galactose-binding domain-like"/>
    <property type="match status" value="1"/>
</dbReference>
<keyword evidence="6" id="KW-0418">Kinase</keyword>
<dbReference type="SMART" id="SM00387">
    <property type="entry name" value="HATPase_c"/>
    <property type="match status" value="2"/>
</dbReference>
<name>A0ABV6DTM6_9BACL</name>
<evidence type="ECO:0000259" key="12">
    <source>
        <dbReference type="PROSITE" id="PS50109"/>
    </source>
</evidence>
<dbReference type="InterPro" id="IPR001789">
    <property type="entry name" value="Sig_transdc_resp-reg_receiver"/>
</dbReference>
<evidence type="ECO:0000256" key="2">
    <source>
        <dbReference type="ARBA" id="ARBA00012438"/>
    </source>
</evidence>
<feature type="transmembrane region" description="Helical" evidence="11">
    <location>
        <begin position="269"/>
        <end position="288"/>
    </location>
</feature>
<evidence type="ECO:0000256" key="7">
    <source>
        <dbReference type="ARBA" id="ARBA00022840"/>
    </source>
</evidence>
<dbReference type="InterPro" id="IPR036890">
    <property type="entry name" value="HATPase_C_sf"/>
</dbReference>
<dbReference type="SUPFAM" id="SSF55874">
    <property type="entry name" value="ATPase domain of HSP90 chaperone/DNA topoisomerase II/histidine kinase"/>
    <property type="match status" value="2"/>
</dbReference>
<accession>A0ABV6DTM6</accession>
<dbReference type="RefSeq" id="WP_377473767.1">
    <property type="nucleotide sequence ID" value="NZ_JBHLWN010000107.1"/>
</dbReference>
<dbReference type="PROSITE" id="PS50110">
    <property type="entry name" value="RESPONSE_REGULATORY"/>
    <property type="match status" value="1"/>
</dbReference>
<dbReference type="PRINTS" id="PR00344">
    <property type="entry name" value="BCTRLSENSOR"/>
</dbReference>
<dbReference type="InterPro" id="IPR011006">
    <property type="entry name" value="CheY-like_superfamily"/>
</dbReference>
<keyword evidence="11" id="KW-1133">Transmembrane helix</keyword>
<feature type="compositionally biased region" description="Polar residues" evidence="10">
    <location>
        <begin position="669"/>
        <end position="684"/>
    </location>
</feature>
<feature type="modified residue" description="4-aspartylphosphate" evidence="9">
    <location>
        <position position="737"/>
    </location>
</feature>
<dbReference type="GO" id="GO:0005524">
    <property type="term" value="F:ATP binding"/>
    <property type="evidence" value="ECO:0007669"/>
    <property type="project" value="UniProtKB-KW"/>
</dbReference>
<dbReference type="InterPro" id="IPR036097">
    <property type="entry name" value="HisK_dim/P_sf"/>
</dbReference>